<dbReference type="PANTHER" id="PTHR39639">
    <property type="entry name" value="CHROMOSOME 16, WHOLE GENOME SHOTGUN SEQUENCE"/>
    <property type="match status" value="1"/>
</dbReference>
<evidence type="ECO:0000259" key="1">
    <source>
        <dbReference type="Pfam" id="PF03235"/>
    </source>
</evidence>
<dbReference type="InterPro" id="IPR004919">
    <property type="entry name" value="GmrSD_N"/>
</dbReference>
<gene>
    <name evidence="2" type="ORF">MNVI_11430</name>
</gene>
<dbReference type="Pfam" id="PF03235">
    <property type="entry name" value="GmrSD_N"/>
    <property type="match status" value="1"/>
</dbReference>
<proteinExistence type="predicted"/>
<protein>
    <recommendedName>
        <fullName evidence="1">GmrSD restriction endonucleases N-terminal domain-containing protein</fullName>
    </recommendedName>
</protein>
<organism evidence="2 3">
    <name type="scientific">Mycobacterium noviomagense</name>
    <dbReference type="NCBI Taxonomy" id="459858"/>
    <lineage>
        <taxon>Bacteria</taxon>
        <taxon>Bacillati</taxon>
        <taxon>Actinomycetota</taxon>
        <taxon>Actinomycetes</taxon>
        <taxon>Mycobacteriales</taxon>
        <taxon>Mycobacteriaceae</taxon>
        <taxon>Mycobacterium</taxon>
    </lineage>
</organism>
<feature type="domain" description="GmrSD restriction endonucleases N-terminal" evidence="1">
    <location>
        <begin position="47"/>
        <end position="227"/>
    </location>
</feature>
<dbReference type="AlphaFoldDB" id="A0A7I7PBD7"/>
<dbReference type="KEGG" id="mnv:MNVI_11430"/>
<reference evidence="2 3" key="1">
    <citation type="journal article" date="2019" name="Emerg. Microbes Infect.">
        <title>Comprehensive subspecies identification of 175 nontuberculous mycobacteria species based on 7547 genomic profiles.</title>
        <authorList>
            <person name="Matsumoto Y."/>
            <person name="Kinjo T."/>
            <person name="Motooka D."/>
            <person name="Nabeya D."/>
            <person name="Jung N."/>
            <person name="Uechi K."/>
            <person name="Horii T."/>
            <person name="Iida T."/>
            <person name="Fujita J."/>
            <person name="Nakamura S."/>
        </authorList>
    </citation>
    <scope>NUCLEOTIDE SEQUENCE [LARGE SCALE GENOMIC DNA]</scope>
    <source>
        <strain evidence="2 3">JCM 16367</strain>
    </source>
</reference>
<dbReference type="EMBL" id="AP022583">
    <property type="protein sequence ID" value="BBY05825.1"/>
    <property type="molecule type" value="Genomic_DNA"/>
</dbReference>
<dbReference type="RefSeq" id="WP_197910680.1">
    <property type="nucleotide sequence ID" value="NZ_AP022583.1"/>
</dbReference>
<evidence type="ECO:0000313" key="2">
    <source>
        <dbReference type="EMBL" id="BBY05825.1"/>
    </source>
</evidence>
<evidence type="ECO:0000313" key="3">
    <source>
        <dbReference type="Proteomes" id="UP000466894"/>
    </source>
</evidence>
<sequence length="393" mass="45893">MVEALDHSNGSGAMKEEWRQIDADSEDAQIDEYDLTTSPNDFNVLTIYNFVKSGSVIIPGFQRNYVWDKKRASRLIESLIIGLPVPQVFLYEEDRNKFLVIDGQQRLMTVYYFMSGRFPRRDKRSELRAVFDQYGEIPDNILHDDAYFEPFNLQLPESGQGVVNKFSRLNYQTLGDYKMQFEMRTIRNMIVKQLRPSGDASSIYEMFNRLNTGGVNLTPQEIRSSLFHSKFYDSLYQWNMDRRWRELIGQEHPDLHMRDIEVMLRAFAMARNVDTYAPSMVKFLNRFSKAAQQEKPEGIAEFWENLDWFLSEVSTVPRSVWLTRQQKFLVNLFESVFAAAVRARAAGKLTRLDADAIMAIRESQDYIRHSQERTTDTENVKGRYRAAYGTLTS</sequence>
<dbReference type="Proteomes" id="UP000466894">
    <property type="component" value="Chromosome"/>
</dbReference>
<accession>A0A7I7PBD7</accession>
<dbReference type="PANTHER" id="PTHR39639:SF1">
    <property type="entry name" value="DUF262 DOMAIN-CONTAINING PROTEIN"/>
    <property type="match status" value="1"/>
</dbReference>
<name>A0A7I7PBD7_9MYCO</name>